<evidence type="ECO:0000313" key="3">
    <source>
        <dbReference type="Proteomes" id="UP000238916"/>
    </source>
</evidence>
<dbReference type="EMBL" id="OMOF01000235">
    <property type="protein sequence ID" value="SPF44549.1"/>
    <property type="molecule type" value="Genomic_DNA"/>
</dbReference>
<organism evidence="2 3">
    <name type="scientific">Candidatus Desulfosporosinus infrequens</name>
    <dbReference type="NCBI Taxonomy" id="2043169"/>
    <lineage>
        <taxon>Bacteria</taxon>
        <taxon>Bacillati</taxon>
        <taxon>Bacillota</taxon>
        <taxon>Clostridia</taxon>
        <taxon>Eubacteriales</taxon>
        <taxon>Desulfitobacteriaceae</taxon>
        <taxon>Desulfosporosinus</taxon>
    </lineage>
</organism>
<name>A0A2U3KYB5_9FIRM</name>
<dbReference type="AlphaFoldDB" id="A0A2U3KYB5"/>
<dbReference type="Proteomes" id="UP000238916">
    <property type="component" value="Unassembled WGS sequence"/>
</dbReference>
<dbReference type="InterPro" id="IPR045965">
    <property type="entry name" value="DUF6385"/>
</dbReference>
<evidence type="ECO:0000259" key="1">
    <source>
        <dbReference type="Pfam" id="PF19912"/>
    </source>
</evidence>
<dbReference type="OrthoDB" id="1808778at2"/>
<sequence>MVKNLKWSVNVLDNGDFSKSSTTQPNFPEAWLQIGGSHETSWKFGYQSLDKPVLEINNFSTNRAGIIQTQLASLEVGKNEEWLFNLCLKSSSDEMQAYLRIYPIMSKGDVSRPWEFFFRPRVEPEQFKQVISVRSDVWRLRLETGVLGPGHLSIYQLSAYPLSPNRMKRYVQAKHAKKEIPQISHIQTIGEIIKPIQLAMPIPLKIPVTVQANVNADVRNLTSSRDRVQICGSSQVPLATTSCGRAQVEIFGHGFQESLEDVTATQTMSATTTRDVSALTRFSFAVYNFGKLPAYIQAEFSPDGVHWAVESEQREVGPEKLAVLSPVGFLRYTRLSYGAGGLTTLRIWVQAQS</sequence>
<proteinExistence type="predicted"/>
<evidence type="ECO:0000313" key="2">
    <source>
        <dbReference type="EMBL" id="SPF44549.1"/>
    </source>
</evidence>
<feature type="domain" description="DUF6385" evidence="1">
    <location>
        <begin position="275"/>
        <end position="353"/>
    </location>
</feature>
<dbReference type="Pfam" id="PF19912">
    <property type="entry name" value="DUF6385"/>
    <property type="match status" value="1"/>
</dbReference>
<gene>
    <name evidence="2" type="ORF">SBF1_310032</name>
</gene>
<reference evidence="3" key="1">
    <citation type="submission" date="2018-02" db="EMBL/GenBank/DDBJ databases">
        <authorList>
            <person name="Hausmann B."/>
        </authorList>
    </citation>
    <scope>NUCLEOTIDE SEQUENCE [LARGE SCALE GENOMIC DNA]</scope>
    <source>
        <strain evidence="3">Peat soil MAG SbF1</strain>
    </source>
</reference>
<protein>
    <recommendedName>
        <fullName evidence="1">DUF6385 domain-containing protein</fullName>
    </recommendedName>
</protein>
<accession>A0A2U3KYB5</accession>